<gene>
    <name evidence="5" type="ORF">ACFSKO_08110</name>
</gene>
<evidence type="ECO:0000313" key="6">
    <source>
        <dbReference type="Proteomes" id="UP001597294"/>
    </source>
</evidence>
<dbReference type="Proteomes" id="UP001597294">
    <property type="component" value="Unassembled WGS sequence"/>
</dbReference>
<dbReference type="InterPro" id="IPR026170">
    <property type="entry name" value="FAM173A/B"/>
</dbReference>
<feature type="transmembrane region" description="Helical" evidence="4">
    <location>
        <begin position="87"/>
        <end position="104"/>
    </location>
</feature>
<evidence type="ECO:0000256" key="4">
    <source>
        <dbReference type="SAM" id="Phobius"/>
    </source>
</evidence>
<dbReference type="Gene3D" id="3.40.50.150">
    <property type="entry name" value="Vaccinia Virus protein VP39"/>
    <property type="match status" value="1"/>
</dbReference>
<dbReference type="InterPro" id="IPR029063">
    <property type="entry name" value="SAM-dependent_MTases_sf"/>
</dbReference>
<comment type="caution">
    <text evidence="5">The sequence shown here is derived from an EMBL/GenBank/DDBJ whole genome shotgun (WGS) entry which is preliminary data.</text>
</comment>
<accession>A0ABW5BJ52</accession>
<keyword evidence="4" id="KW-1133">Transmembrane helix</keyword>
<evidence type="ECO:0000313" key="5">
    <source>
        <dbReference type="EMBL" id="MFD2205569.1"/>
    </source>
</evidence>
<keyword evidence="4" id="KW-0472">Membrane</keyword>
<evidence type="ECO:0008006" key="7">
    <source>
        <dbReference type="Google" id="ProtNLM"/>
    </source>
</evidence>
<feature type="transmembrane region" description="Helical" evidence="4">
    <location>
        <begin position="7"/>
        <end position="28"/>
    </location>
</feature>
<reference evidence="6" key="1">
    <citation type="journal article" date="2019" name="Int. J. Syst. Evol. Microbiol.">
        <title>The Global Catalogue of Microorganisms (GCM) 10K type strain sequencing project: providing services to taxonomists for standard genome sequencing and annotation.</title>
        <authorList>
            <consortium name="The Broad Institute Genomics Platform"/>
            <consortium name="The Broad Institute Genome Sequencing Center for Infectious Disease"/>
            <person name="Wu L."/>
            <person name="Ma J."/>
        </authorList>
    </citation>
    <scope>NUCLEOTIDE SEQUENCE [LARGE SCALE GENOMIC DNA]</scope>
    <source>
        <strain evidence="6">CGMCC 4.7192</strain>
    </source>
</reference>
<evidence type="ECO:0000256" key="2">
    <source>
        <dbReference type="ARBA" id="ARBA00022679"/>
    </source>
</evidence>
<keyword evidence="6" id="KW-1185">Reference proteome</keyword>
<proteinExistence type="predicted"/>
<protein>
    <recommendedName>
        <fullName evidence="7">Trans-aconitate methyltransferase</fullName>
    </recommendedName>
</protein>
<dbReference type="RefSeq" id="WP_380250307.1">
    <property type="nucleotide sequence ID" value="NZ_JBHUII010000004.1"/>
</dbReference>
<name>A0ABW5BJ52_9PROT</name>
<organism evidence="5 6">
    <name type="scientific">Kiloniella antarctica</name>
    <dbReference type="NCBI Taxonomy" id="1550907"/>
    <lineage>
        <taxon>Bacteria</taxon>
        <taxon>Pseudomonadati</taxon>
        <taxon>Pseudomonadota</taxon>
        <taxon>Alphaproteobacteria</taxon>
        <taxon>Rhodospirillales</taxon>
        <taxon>Kiloniellaceae</taxon>
        <taxon>Kiloniella</taxon>
    </lineage>
</organism>
<keyword evidence="4" id="KW-0812">Transmembrane</keyword>
<keyword evidence="3" id="KW-0949">S-adenosyl-L-methionine</keyword>
<keyword evidence="1" id="KW-0489">Methyltransferase</keyword>
<dbReference type="PANTHER" id="PTHR13610:SF9">
    <property type="entry name" value="FI06469P"/>
    <property type="match status" value="1"/>
</dbReference>
<evidence type="ECO:0000256" key="1">
    <source>
        <dbReference type="ARBA" id="ARBA00022603"/>
    </source>
</evidence>
<dbReference type="PANTHER" id="PTHR13610">
    <property type="entry name" value="METHYLTRANSFERASE DOMAIN-CONTAINING PROTEIN"/>
    <property type="match status" value="1"/>
</dbReference>
<sequence>MQLLNRFRPILTAIGLQLIVLIGLFLVIQTLWQGFSITLSLWTKVGIQAGGALLLSYIFRLPMWWIIIQFTAPFAIMLAIIFNLPTWLYPLAFFALLLFYWNSADERVPLYLSNKITWKALGDILDTGSSTKSTKPIHFMDLGCGFSGTLVALAKRFPQHHFTGVETAPLPYLVSLIRCLLSGHDNIKIQRKSLWDVDLSKYNYVYAFLSPEPMSRLYKKITAEMPKDGRFISNSFVVPDFPSNDTRILDDRRQTELHIWEIS</sequence>
<evidence type="ECO:0000256" key="3">
    <source>
        <dbReference type="ARBA" id="ARBA00022691"/>
    </source>
</evidence>
<dbReference type="EMBL" id="JBHUII010000004">
    <property type="protein sequence ID" value="MFD2205569.1"/>
    <property type="molecule type" value="Genomic_DNA"/>
</dbReference>
<keyword evidence="2" id="KW-0808">Transferase</keyword>
<dbReference type="SUPFAM" id="SSF53335">
    <property type="entry name" value="S-adenosyl-L-methionine-dependent methyltransferases"/>
    <property type="match status" value="1"/>
</dbReference>